<dbReference type="InterPro" id="IPR036271">
    <property type="entry name" value="Tet_transcr_reg_TetR-rel_C_sf"/>
</dbReference>
<dbReference type="InterPro" id="IPR009057">
    <property type="entry name" value="Homeodomain-like_sf"/>
</dbReference>
<sequence>MSASVRSRGGRPAVLSKEKIITAALAVIDQEGLEGLSMRRVGALLGVEGMALYRHVPNKSAILAAVVDHLTAQAATADLPVDTFWTEALVDFGHRYRAVLLRHPSAVPLLATHPVSPAAAEALLAPILAAVDRADTGIEQIQFAFQSVAVFVLGHALAQVGTPTDGQAAQSADASYYDTWFDIGLSALYRGFTAEPARGR</sequence>
<name>A0ABW6UXS5_MICFU</name>
<dbReference type="PRINTS" id="PR00400">
    <property type="entry name" value="TETREPRESSOR"/>
</dbReference>
<dbReference type="Pfam" id="PF00440">
    <property type="entry name" value="TetR_N"/>
    <property type="match status" value="1"/>
</dbReference>
<dbReference type="InterPro" id="IPR004111">
    <property type="entry name" value="Repressor_TetR_C"/>
</dbReference>
<keyword evidence="2" id="KW-0805">Transcription regulation</keyword>
<reference evidence="7 8" key="1">
    <citation type="submission" date="2024-10" db="EMBL/GenBank/DDBJ databases">
        <title>The Natural Products Discovery Center: Release of the First 8490 Sequenced Strains for Exploring Actinobacteria Biosynthetic Diversity.</title>
        <authorList>
            <person name="Kalkreuter E."/>
            <person name="Kautsar S.A."/>
            <person name="Yang D."/>
            <person name="Bader C.D."/>
            <person name="Teijaro C.N."/>
            <person name="Fluegel L."/>
            <person name="Davis C.M."/>
            <person name="Simpson J.R."/>
            <person name="Lauterbach L."/>
            <person name="Steele A.D."/>
            <person name="Gui C."/>
            <person name="Meng S."/>
            <person name="Li G."/>
            <person name="Viehrig K."/>
            <person name="Ye F."/>
            <person name="Su P."/>
            <person name="Kiefer A.F."/>
            <person name="Nichols A."/>
            <person name="Cepeda A.J."/>
            <person name="Yan W."/>
            <person name="Fan B."/>
            <person name="Jiang Y."/>
            <person name="Adhikari A."/>
            <person name="Zheng C.-J."/>
            <person name="Schuster L."/>
            <person name="Cowan T.M."/>
            <person name="Smanski M.J."/>
            <person name="Chevrette M.G."/>
            <person name="De Carvalho L.P.S."/>
            <person name="Shen B."/>
        </authorList>
    </citation>
    <scope>NUCLEOTIDE SEQUENCE [LARGE SCALE GENOMIC DNA]</scope>
    <source>
        <strain evidence="7 8">NPDC001281</strain>
    </source>
</reference>
<dbReference type="EMBL" id="JBIAXI010000002">
    <property type="protein sequence ID" value="MFF4771735.1"/>
    <property type="molecule type" value="Genomic_DNA"/>
</dbReference>
<gene>
    <name evidence="7" type="ORF">ACFY05_02625</name>
</gene>
<evidence type="ECO:0000256" key="4">
    <source>
        <dbReference type="ARBA" id="ARBA00023163"/>
    </source>
</evidence>
<organism evidence="7 8">
    <name type="scientific">Microtetraspora fusca</name>
    <dbReference type="NCBI Taxonomy" id="1997"/>
    <lineage>
        <taxon>Bacteria</taxon>
        <taxon>Bacillati</taxon>
        <taxon>Actinomycetota</taxon>
        <taxon>Actinomycetes</taxon>
        <taxon>Streptosporangiales</taxon>
        <taxon>Streptosporangiaceae</taxon>
        <taxon>Microtetraspora</taxon>
    </lineage>
</organism>
<dbReference type="SUPFAM" id="SSF46689">
    <property type="entry name" value="Homeodomain-like"/>
    <property type="match status" value="1"/>
</dbReference>
<accession>A0ABW6UXS5</accession>
<evidence type="ECO:0000256" key="5">
    <source>
        <dbReference type="PROSITE-ProRule" id="PRU00335"/>
    </source>
</evidence>
<proteinExistence type="predicted"/>
<dbReference type="PANTHER" id="PTHR30055">
    <property type="entry name" value="HTH-TYPE TRANSCRIPTIONAL REGULATOR RUTR"/>
    <property type="match status" value="1"/>
</dbReference>
<keyword evidence="8" id="KW-1185">Reference proteome</keyword>
<evidence type="ECO:0000256" key="1">
    <source>
        <dbReference type="ARBA" id="ARBA00022491"/>
    </source>
</evidence>
<evidence type="ECO:0000256" key="3">
    <source>
        <dbReference type="ARBA" id="ARBA00023125"/>
    </source>
</evidence>
<comment type="caution">
    <text evidence="7">The sequence shown here is derived from an EMBL/GenBank/DDBJ whole genome shotgun (WGS) entry which is preliminary data.</text>
</comment>
<dbReference type="InterPro" id="IPR003012">
    <property type="entry name" value="Tet_transcr_reg_TetR"/>
</dbReference>
<evidence type="ECO:0000313" key="7">
    <source>
        <dbReference type="EMBL" id="MFF4771735.1"/>
    </source>
</evidence>
<keyword evidence="3 5" id="KW-0238">DNA-binding</keyword>
<feature type="DNA-binding region" description="H-T-H motif" evidence="5">
    <location>
        <begin position="37"/>
        <end position="56"/>
    </location>
</feature>
<dbReference type="RefSeq" id="WP_387340333.1">
    <property type="nucleotide sequence ID" value="NZ_JBIAXI010000002.1"/>
</dbReference>
<keyword evidence="1" id="KW-0678">Repressor</keyword>
<keyword evidence="4" id="KW-0804">Transcription</keyword>
<evidence type="ECO:0000256" key="2">
    <source>
        <dbReference type="ARBA" id="ARBA00023015"/>
    </source>
</evidence>
<dbReference type="PANTHER" id="PTHR30055:SF151">
    <property type="entry name" value="TRANSCRIPTIONAL REGULATORY PROTEIN"/>
    <property type="match status" value="1"/>
</dbReference>
<dbReference type="Pfam" id="PF02909">
    <property type="entry name" value="TetR_C_1"/>
    <property type="match status" value="1"/>
</dbReference>
<feature type="domain" description="HTH tetR-type" evidence="6">
    <location>
        <begin position="14"/>
        <end position="74"/>
    </location>
</feature>
<evidence type="ECO:0000259" key="6">
    <source>
        <dbReference type="PROSITE" id="PS50977"/>
    </source>
</evidence>
<dbReference type="Gene3D" id="1.10.357.10">
    <property type="entry name" value="Tetracycline Repressor, domain 2"/>
    <property type="match status" value="1"/>
</dbReference>
<dbReference type="SUPFAM" id="SSF48498">
    <property type="entry name" value="Tetracyclin repressor-like, C-terminal domain"/>
    <property type="match status" value="1"/>
</dbReference>
<dbReference type="InterPro" id="IPR001647">
    <property type="entry name" value="HTH_TetR"/>
</dbReference>
<protein>
    <submittedName>
        <fullName evidence="7">TetR/AcrR family transcriptional regulator</fullName>
    </submittedName>
</protein>
<evidence type="ECO:0000313" key="8">
    <source>
        <dbReference type="Proteomes" id="UP001602119"/>
    </source>
</evidence>
<dbReference type="PROSITE" id="PS50977">
    <property type="entry name" value="HTH_TETR_2"/>
    <property type="match status" value="1"/>
</dbReference>
<dbReference type="InterPro" id="IPR050109">
    <property type="entry name" value="HTH-type_TetR-like_transc_reg"/>
</dbReference>
<dbReference type="Proteomes" id="UP001602119">
    <property type="component" value="Unassembled WGS sequence"/>
</dbReference>